<keyword evidence="2" id="KW-1185">Reference proteome</keyword>
<organism evidence="1 2">
    <name type="scientific">Acaulospora morrowiae</name>
    <dbReference type="NCBI Taxonomy" id="94023"/>
    <lineage>
        <taxon>Eukaryota</taxon>
        <taxon>Fungi</taxon>
        <taxon>Fungi incertae sedis</taxon>
        <taxon>Mucoromycota</taxon>
        <taxon>Glomeromycotina</taxon>
        <taxon>Glomeromycetes</taxon>
        <taxon>Diversisporales</taxon>
        <taxon>Acaulosporaceae</taxon>
        <taxon>Acaulospora</taxon>
    </lineage>
</organism>
<evidence type="ECO:0000313" key="2">
    <source>
        <dbReference type="Proteomes" id="UP000789342"/>
    </source>
</evidence>
<evidence type="ECO:0000313" key="1">
    <source>
        <dbReference type="EMBL" id="CAG8697711.1"/>
    </source>
</evidence>
<protein>
    <submittedName>
        <fullName evidence="1">10243_t:CDS:1</fullName>
    </submittedName>
</protein>
<reference evidence="1" key="1">
    <citation type="submission" date="2021-06" db="EMBL/GenBank/DDBJ databases">
        <authorList>
            <person name="Kallberg Y."/>
            <person name="Tangrot J."/>
            <person name="Rosling A."/>
        </authorList>
    </citation>
    <scope>NUCLEOTIDE SEQUENCE</scope>
    <source>
        <strain evidence="1">CL551</strain>
    </source>
</reference>
<name>A0A9N9N1L1_9GLOM</name>
<comment type="caution">
    <text evidence="1">The sequence shown here is derived from an EMBL/GenBank/DDBJ whole genome shotgun (WGS) entry which is preliminary data.</text>
</comment>
<dbReference type="SUPFAM" id="SSF48403">
    <property type="entry name" value="Ankyrin repeat"/>
    <property type="match status" value="1"/>
</dbReference>
<sequence length="44" mass="5242">GNLEVAKYFMGECRVNISIRDKHERDPKDIAVLWKRHEIVNLFT</sequence>
<proteinExistence type="predicted"/>
<dbReference type="EMBL" id="CAJVPV010016355">
    <property type="protein sequence ID" value="CAG8697711.1"/>
    <property type="molecule type" value="Genomic_DNA"/>
</dbReference>
<accession>A0A9N9N1L1</accession>
<dbReference type="AlphaFoldDB" id="A0A9N9N1L1"/>
<feature type="non-terminal residue" evidence="1">
    <location>
        <position position="44"/>
    </location>
</feature>
<dbReference type="InterPro" id="IPR036770">
    <property type="entry name" value="Ankyrin_rpt-contain_sf"/>
</dbReference>
<gene>
    <name evidence="1" type="ORF">AMORRO_LOCUS11938</name>
</gene>
<dbReference type="Proteomes" id="UP000789342">
    <property type="component" value="Unassembled WGS sequence"/>
</dbReference>